<evidence type="ECO:0000256" key="1">
    <source>
        <dbReference type="ARBA" id="ARBA00022801"/>
    </source>
</evidence>
<dbReference type="PANTHER" id="PTHR43156">
    <property type="entry name" value="STAGE II SPORULATION PROTEIN E-RELATED"/>
    <property type="match status" value="1"/>
</dbReference>
<evidence type="ECO:0000313" key="3">
    <source>
        <dbReference type="EMBL" id="GGW56666.1"/>
    </source>
</evidence>
<dbReference type="Gene3D" id="3.60.40.10">
    <property type="entry name" value="PPM-type phosphatase domain"/>
    <property type="match status" value="1"/>
</dbReference>
<protein>
    <recommendedName>
        <fullName evidence="2">PPM-type phosphatase domain-containing protein</fullName>
    </recommendedName>
</protein>
<evidence type="ECO:0000259" key="2">
    <source>
        <dbReference type="Pfam" id="PF07228"/>
    </source>
</evidence>
<keyword evidence="4" id="KW-1185">Reference proteome</keyword>
<comment type="caution">
    <text evidence="3">The sequence shown here is derived from an EMBL/GenBank/DDBJ whole genome shotgun (WGS) entry which is preliminary data.</text>
</comment>
<proteinExistence type="predicted"/>
<dbReference type="InterPro" id="IPR052016">
    <property type="entry name" value="Bact_Sigma-Reg"/>
</dbReference>
<dbReference type="InterPro" id="IPR036457">
    <property type="entry name" value="PPM-type-like_dom_sf"/>
</dbReference>
<dbReference type="AlphaFoldDB" id="A0A918J7S9"/>
<organism evidence="3 4">
    <name type="scientific">Streptomyces lucensis JCM 4490</name>
    <dbReference type="NCBI Taxonomy" id="1306176"/>
    <lineage>
        <taxon>Bacteria</taxon>
        <taxon>Bacillati</taxon>
        <taxon>Actinomycetota</taxon>
        <taxon>Actinomycetes</taxon>
        <taxon>Kitasatosporales</taxon>
        <taxon>Streptomycetaceae</taxon>
        <taxon>Streptomyces</taxon>
    </lineage>
</organism>
<dbReference type="Proteomes" id="UP000620224">
    <property type="component" value="Unassembled WGS sequence"/>
</dbReference>
<reference evidence="3" key="1">
    <citation type="journal article" date="2014" name="Int. J. Syst. Evol. Microbiol.">
        <title>Complete genome sequence of Corynebacterium casei LMG S-19264T (=DSM 44701T), isolated from a smear-ripened cheese.</title>
        <authorList>
            <consortium name="US DOE Joint Genome Institute (JGI-PGF)"/>
            <person name="Walter F."/>
            <person name="Albersmeier A."/>
            <person name="Kalinowski J."/>
            <person name="Ruckert C."/>
        </authorList>
    </citation>
    <scope>NUCLEOTIDE SEQUENCE</scope>
    <source>
        <strain evidence="3">JCM 4490</strain>
    </source>
</reference>
<sequence length="62" mass="6544">MLYTDGLIERRSEDIDAGLTRLADALAQHGALLPGDLADALLTRLGVSSGGRDDIALVVIRL</sequence>
<dbReference type="InterPro" id="IPR001932">
    <property type="entry name" value="PPM-type_phosphatase-like_dom"/>
</dbReference>
<accession>A0A918J7S9</accession>
<evidence type="ECO:0000313" key="4">
    <source>
        <dbReference type="Proteomes" id="UP000620224"/>
    </source>
</evidence>
<gene>
    <name evidence="3" type="ORF">GCM10010503_37340</name>
</gene>
<dbReference type="Pfam" id="PF07228">
    <property type="entry name" value="SpoIIE"/>
    <property type="match status" value="1"/>
</dbReference>
<feature type="domain" description="PPM-type phosphatase" evidence="2">
    <location>
        <begin position="1"/>
        <end position="61"/>
    </location>
</feature>
<keyword evidence="1" id="KW-0378">Hydrolase</keyword>
<dbReference type="GO" id="GO:0016791">
    <property type="term" value="F:phosphatase activity"/>
    <property type="evidence" value="ECO:0007669"/>
    <property type="project" value="TreeGrafter"/>
</dbReference>
<dbReference type="PANTHER" id="PTHR43156:SF2">
    <property type="entry name" value="STAGE II SPORULATION PROTEIN E"/>
    <property type="match status" value="1"/>
</dbReference>
<name>A0A918J7S9_9ACTN</name>
<dbReference type="EMBL" id="BMUE01000007">
    <property type="protein sequence ID" value="GGW56666.1"/>
    <property type="molecule type" value="Genomic_DNA"/>
</dbReference>
<reference evidence="3" key="2">
    <citation type="submission" date="2020-09" db="EMBL/GenBank/DDBJ databases">
        <authorList>
            <person name="Sun Q."/>
            <person name="Ohkuma M."/>
        </authorList>
    </citation>
    <scope>NUCLEOTIDE SEQUENCE</scope>
    <source>
        <strain evidence="3">JCM 4490</strain>
    </source>
</reference>